<dbReference type="AlphaFoldDB" id="A0A3L6EQT0"/>
<protein>
    <submittedName>
        <fullName evidence="1">Uncharacterized protein</fullName>
    </submittedName>
</protein>
<dbReference type="EMBL" id="NCVQ01000006">
    <property type="protein sequence ID" value="PWZ23018.1"/>
    <property type="molecule type" value="Genomic_DNA"/>
</dbReference>
<organism evidence="1">
    <name type="scientific">Zea mays</name>
    <name type="common">Maize</name>
    <dbReference type="NCBI Taxonomy" id="4577"/>
    <lineage>
        <taxon>Eukaryota</taxon>
        <taxon>Viridiplantae</taxon>
        <taxon>Streptophyta</taxon>
        <taxon>Embryophyta</taxon>
        <taxon>Tracheophyta</taxon>
        <taxon>Spermatophyta</taxon>
        <taxon>Magnoliopsida</taxon>
        <taxon>Liliopsida</taxon>
        <taxon>Poales</taxon>
        <taxon>Poaceae</taxon>
        <taxon>PACMAD clade</taxon>
        <taxon>Panicoideae</taxon>
        <taxon>Andropogonodae</taxon>
        <taxon>Andropogoneae</taxon>
        <taxon>Tripsacinae</taxon>
        <taxon>Zea</taxon>
    </lineage>
</organism>
<proteinExistence type="predicted"/>
<name>A0A3L6EQT0_MAIZE</name>
<dbReference type="Proteomes" id="UP000251960">
    <property type="component" value="Chromosome 5"/>
</dbReference>
<accession>A0A3L6EQT0</accession>
<reference evidence="1" key="1">
    <citation type="journal article" date="2018" name="Nat. Genet.">
        <title>Extensive intraspecific gene order and gene structural variations between Mo17 and other maize genomes.</title>
        <authorList>
            <person name="Sun S."/>
            <person name="Zhou Y."/>
            <person name="Chen J."/>
            <person name="Shi J."/>
            <person name="Zhao H."/>
            <person name="Zhao H."/>
            <person name="Song W."/>
            <person name="Zhang M."/>
            <person name="Cui Y."/>
            <person name="Dong X."/>
            <person name="Liu H."/>
            <person name="Ma X."/>
            <person name="Jiao Y."/>
            <person name="Wang B."/>
            <person name="Wei X."/>
            <person name="Stein J.C."/>
            <person name="Glaubitz J.C."/>
            <person name="Lu F."/>
            <person name="Yu G."/>
            <person name="Liang C."/>
            <person name="Fengler K."/>
            <person name="Li B."/>
            <person name="Rafalski A."/>
            <person name="Schnable P.S."/>
            <person name="Ware D.H."/>
            <person name="Buckler E.S."/>
            <person name="Lai J."/>
        </authorList>
    </citation>
    <scope>NUCLEOTIDE SEQUENCE [LARGE SCALE GENOMIC DNA]</scope>
    <source>
        <tissue evidence="1">Seedling</tissue>
    </source>
</reference>
<comment type="caution">
    <text evidence="1">The sequence shown here is derived from an EMBL/GenBank/DDBJ whole genome shotgun (WGS) entry which is preliminary data.</text>
</comment>
<gene>
    <name evidence="1" type="ORF">Zm00014a_033730</name>
</gene>
<sequence length="75" mass="8381">MTIVQLVGGLQNDLNSLDHTFPLCSCPHIFFYPPNISQSNLTCALRKVIIELHAPTSSTQKLKLIRRSSSLRSQT</sequence>
<evidence type="ECO:0000313" key="1">
    <source>
        <dbReference type="EMBL" id="PWZ23018.1"/>
    </source>
</evidence>